<feature type="compositionally biased region" description="Gly residues" evidence="1">
    <location>
        <begin position="35"/>
        <end position="46"/>
    </location>
</feature>
<evidence type="ECO:0000313" key="3">
    <source>
        <dbReference type="Proteomes" id="UP000299102"/>
    </source>
</evidence>
<reference evidence="2 3" key="1">
    <citation type="journal article" date="2019" name="Commun. Biol.">
        <title>The bagworm genome reveals a unique fibroin gene that provides high tensile strength.</title>
        <authorList>
            <person name="Kono N."/>
            <person name="Nakamura H."/>
            <person name="Ohtoshi R."/>
            <person name="Tomita M."/>
            <person name="Numata K."/>
            <person name="Arakawa K."/>
        </authorList>
    </citation>
    <scope>NUCLEOTIDE SEQUENCE [LARGE SCALE GENOMIC DNA]</scope>
</reference>
<dbReference type="AlphaFoldDB" id="A0A4C1VHR9"/>
<evidence type="ECO:0000256" key="1">
    <source>
        <dbReference type="SAM" id="MobiDB-lite"/>
    </source>
</evidence>
<dbReference type="EMBL" id="BGZK01000349">
    <property type="protein sequence ID" value="GBP38486.1"/>
    <property type="molecule type" value="Genomic_DNA"/>
</dbReference>
<feature type="region of interest" description="Disordered" evidence="1">
    <location>
        <begin position="26"/>
        <end position="57"/>
    </location>
</feature>
<keyword evidence="3" id="KW-1185">Reference proteome</keyword>
<gene>
    <name evidence="2" type="ORF">EVAR_23693_1</name>
</gene>
<dbReference type="Proteomes" id="UP000299102">
    <property type="component" value="Unassembled WGS sequence"/>
</dbReference>
<accession>A0A4C1VHR9</accession>
<name>A0A4C1VHR9_EUMVA</name>
<comment type="caution">
    <text evidence="2">The sequence shown here is derived from an EMBL/GenBank/DDBJ whole genome shotgun (WGS) entry which is preliminary data.</text>
</comment>
<sequence length="142" mass="15447">MEYLIRLPTVEDWQQWHPFNKIIINTGANGRRRGGGGGRGPGGQRGSGSSLIDSRPRDTLYLSSHRCPLAGRTKKEIGFADFDPFVFGQRPAGGRGLKKARGADWPSGPRPRHPRPAPLRPANAAQPSQPGRPSSKQSVFIS</sequence>
<organism evidence="2 3">
    <name type="scientific">Eumeta variegata</name>
    <name type="common">Bagworm moth</name>
    <name type="synonym">Eumeta japonica</name>
    <dbReference type="NCBI Taxonomy" id="151549"/>
    <lineage>
        <taxon>Eukaryota</taxon>
        <taxon>Metazoa</taxon>
        <taxon>Ecdysozoa</taxon>
        <taxon>Arthropoda</taxon>
        <taxon>Hexapoda</taxon>
        <taxon>Insecta</taxon>
        <taxon>Pterygota</taxon>
        <taxon>Neoptera</taxon>
        <taxon>Endopterygota</taxon>
        <taxon>Lepidoptera</taxon>
        <taxon>Glossata</taxon>
        <taxon>Ditrysia</taxon>
        <taxon>Tineoidea</taxon>
        <taxon>Psychidae</taxon>
        <taxon>Oiketicinae</taxon>
        <taxon>Eumeta</taxon>
    </lineage>
</organism>
<feature type="region of interest" description="Disordered" evidence="1">
    <location>
        <begin position="80"/>
        <end position="142"/>
    </location>
</feature>
<dbReference type="OrthoDB" id="7452983at2759"/>
<evidence type="ECO:0000313" key="2">
    <source>
        <dbReference type="EMBL" id="GBP38486.1"/>
    </source>
</evidence>
<protein>
    <submittedName>
        <fullName evidence="2">Uncharacterized protein</fullName>
    </submittedName>
</protein>
<feature type="compositionally biased region" description="Polar residues" evidence="1">
    <location>
        <begin position="128"/>
        <end position="142"/>
    </location>
</feature>
<proteinExistence type="predicted"/>